<dbReference type="RefSeq" id="WP_208427874.1">
    <property type="nucleotide sequence ID" value="NZ_JAEPRJ010000001.1"/>
</dbReference>
<dbReference type="PANTHER" id="PTHR43776">
    <property type="entry name" value="TRANSPORT ATP-BINDING PROTEIN"/>
    <property type="match status" value="1"/>
</dbReference>
<dbReference type="CDD" id="cd03257">
    <property type="entry name" value="ABC_NikE_OppD_transporters"/>
    <property type="match status" value="2"/>
</dbReference>
<dbReference type="InterPro" id="IPR003593">
    <property type="entry name" value="AAA+_ATPase"/>
</dbReference>
<feature type="domain" description="ABC transporter" evidence="5">
    <location>
        <begin position="5"/>
        <end position="255"/>
    </location>
</feature>
<dbReference type="GO" id="GO:0005524">
    <property type="term" value="F:ATP binding"/>
    <property type="evidence" value="ECO:0007669"/>
    <property type="project" value="UniProtKB-KW"/>
</dbReference>
<dbReference type="Pfam" id="PF00005">
    <property type="entry name" value="ABC_tran"/>
    <property type="match status" value="2"/>
</dbReference>
<dbReference type="SUPFAM" id="SSF52540">
    <property type="entry name" value="P-loop containing nucleoside triphosphate hydrolases"/>
    <property type="match status" value="2"/>
</dbReference>
<evidence type="ECO:0000256" key="4">
    <source>
        <dbReference type="ARBA" id="ARBA00022840"/>
    </source>
</evidence>
<dbReference type="Proteomes" id="UP000604730">
    <property type="component" value="Unassembled WGS sequence"/>
</dbReference>
<keyword evidence="4 6" id="KW-0067">ATP-binding</keyword>
<comment type="similarity">
    <text evidence="1">Belongs to the ABC transporter superfamily.</text>
</comment>
<evidence type="ECO:0000259" key="5">
    <source>
        <dbReference type="PROSITE" id="PS50893"/>
    </source>
</evidence>
<accession>A0ABS1IWM1</accession>
<dbReference type="Pfam" id="PF08352">
    <property type="entry name" value="oligo_HPY"/>
    <property type="match status" value="2"/>
</dbReference>
<reference evidence="6 7" key="1">
    <citation type="submission" date="2021-01" db="EMBL/GenBank/DDBJ databases">
        <title>Isolation and description of Catonella massiliensis sp. nov., a novel Catonella species, isolated from a stable periodontitis subject.</title>
        <authorList>
            <person name="Antezack A."/>
            <person name="Boxberger M."/>
            <person name="La Scola B."/>
            <person name="Monnet-Corti V."/>
        </authorList>
    </citation>
    <scope>NUCLEOTIDE SEQUENCE [LARGE SCALE GENOMIC DNA]</scope>
    <source>
        <strain evidence="6 7">Marseille-Q4567</strain>
    </source>
</reference>
<name>A0ABS1IWM1_9FIRM</name>
<keyword evidence="3" id="KW-0547">Nucleotide-binding</keyword>
<evidence type="ECO:0000313" key="6">
    <source>
        <dbReference type="EMBL" id="MBK5896289.1"/>
    </source>
</evidence>
<dbReference type="EMBL" id="JAEPRJ010000001">
    <property type="protein sequence ID" value="MBK5896289.1"/>
    <property type="molecule type" value="Genomic_DNA"/>
</dbReference>
<proteinExistence type="inferred from homology"/>
<evidence type="ECO:0000313" key="7">
    <source>
        <dbReference type="Proteomes" id="UP000604730"/>
    </source>
</evidence>
<dbReference type="InterPro" id="IPR027417">
    <property type="entry name" value="P-loop_NTPase"/>
</dbReference>
<dbReference type="InterPro" id="IPR003439">
    <property type="entry name" value="ABC_transporter-like_ATP-bd"/>
</dbReference>
<dbReference type="InterPro" id="IPR050319">
    <property type="entry name" value="ABC_transp_ATP-bind"/>
</dbReference>
<protein>
    <submittedName>
        <fullName evidence="6">ABC transporter ATP-binding protein</fullName>
    </submittedName>
</protein>
<dbReference type="InterPro" id="IPR013563">
    <property type="entry name" value="Oligopep_ABC_C"/>
</dbReference>
<evidence type="ECO:0000256" key="2">
    <source>
        <dbReference type="ARBA" id="ARBA00022448"/>
    </source>
</evidence>
<feature type="domain" description="ABC transporter" evidence="5">
    <location>
        <begin position="276"/>
        <end position="524"/>
    </location>
</feature>
<dbReference type="Gene3D" id="3.40.50.300">
    <property type="entry name" value="P-loop containing nucleotide triphosphate hydrolases"/>
    <property type="match status" value="2"/>
</dbReference>
<dbReference type="PROSITE" id="PS50893">
    <property type="entry name" value="ABC_TRANSPORTER_2"/>
    <property type="match status" value="2"/>
</dbReference>
<dbReference type="NCBIfam" id="NF007739">
    <property type="entry name" value="PRK10419.1"/>
    <property type="match status" value="2"/>
</dbReference>
<dbReference type="NCBIfam" id="NF008453">
    <property type="entry name" value="PRK11308.1"/>
    <property type="match status" value="2"/>
</dbReference>
<gene>
    <name evidence="6" type="ORF">JJN12_00600</name>
</gene>
<dbReference type="PROSITE" id="PS00211">
    <property type="entry name" value="ABC_TRANSPORTER_1"/>
    <property type="match status" value="2"/>
</dbReference>
<organism evidence="6 7">
    <name type="scientific">Catonella massiliensis</name>
    <dbReference type="NCBI Taxonomy" id="2799636"/>
    <lineage>
        <taxon>Bacteria</taxon>
        <taxon>Bacillati</taxon>
        <taxon>Bacillota</taxon>
        <taxon>Clostridia</taxon>
        <taxon>Lachnospirales</taxon>
        <taxon>Lachnospiraceae</taxon>
        <taxon>Catonella</taxon>
    </lineage>
</organism>
<keyword evidence="7" id="KW-1185">Reference proteome</keyword>
<evidence type="ECO:0000256" key="3">
    <source>
        <dbReference type="ARBA" id="ARBA00022741"/>
    </source>
</evidence>
<dbReference type="SMART" id="SM00382">
    <property type="entry name" value="AAA"/>
    <property type="match status" value="2"/>
</dbReference>
<evidence type="ECO:0000256" key="1">
    <source>
        <dbReference type="ARBA" id="ARBA00005417"/>
    </source>
</evidence>
<keyword evidence="2" id="KW-0813">Transport</keyword>
<sequence length="533" mass="59015">MGKLLSVKNLSVEFPNKKSRLTAVNGVSFELYSGVSLGIVGESGSGKSMLVSALIGLLPRNALFSADEVNFDGKNLVDISEKDMVKLRGRDISMIFQDPAASLSPTDTIGKQLSEVFSLHEGLKKREADEKSIDMLNKVGINESRLRMKQYPHELSGGMLQRVMIAMALACKPKLLIADEPTTALDVTTQKQILILIKELCEELNTAAIIISHDLRIIAEVSDRVLVMKDGRIVEEAESKEIFNKPKSDYAKLLISSIPDMSGFREVGQTKGVVLLTVENLKVSFAGRKGLFGRTEYIPAVDGVSFDVYKGETLGLVGESGCGKSTLSRTILKLIKKTSGRIVFDGEEIESFSKQDMKCFRKRVQLIFQNSYSSLNPRMTVRESLFAPLNNLGIRGEEAEERVKRALYEIGLNEGFAERYPHELSGGQKQRIVIARALIGEPELVICDEPVSALDVSIQAEILALLEKFKKEKGLTYIFISHDLGVVKNISDRVMVMYKGRIVEENSTREIFENPKDDYTKELLASIPGIKAV</sequence>
<dbReference type="InterPro" id="IPR017871">
    <property type="entry name" value="ABC_transporter-like_CS"/>
</dbReference>
<dbReference type="PANTHER" id="PTHR43776:SF7">
    <property type="entry name" value="D,D-DIPEPTIDE TRANSPORT ATP-BINDING PROTEIN DDPF-RELATED"/>
    <property type="match status" value="1"/>
</dbReference>
<comment type="caution">
    <text evidence="6">The sequence shown here is derived from an EMBL/GenBank/DDBJ whole genome shotgun (WGS) entry which is preliminary data.</text>
</comment>